<dbReference type="InterPro" id="IPR035899">
    <property type="entry name" value="DBL_dom_sf"/>
</dbReference>
<sequence length="1870" mass="208732">MLFEALKRSQGECPLLNKYGFGDNNPLDGVEKFPTPDPVQMHLNTLMEGTSLSTNAIITSITSFNTEGKEHGSIKSLVKNFILPEADMAIKQKQSFEKCIYTVPIKPPMSPSYQRKTVNEAKQAFLNSTLRQSKENRQESTLHYAQIAITTSDDTRSTGGGKDINAKLNNEERSLHMDIPDSATKQQQRKISFKIKNASSLHRRPPLVTTMTITSSKVSELTKKFNNIVNNSSSGAAKNTKLFKTLEDLQSACSASNSSTPSSTLSSSPNIKIVVKHRRGSKKRNSKKRCSSMDSIDKLAISDNGYNKIRVLRSKSDGNRIPKSPKKRLKYSDSNTQSGSDSVDGSPNKDKIGKLKDTQVQTNAVKNVIKKFQCEINAHSSQSYTISKQKNPITTVASLSNREKPKVPEKKSSLVVTKNLVFKDGVAKIKTVKPVLDASKQNSSKSEPELPRRKEPIYDRKKFKTNFIHSEKLPLQAVEIIQEETNFTPLLNHIDDKGENVDTESSADCSIYQDIENQITPNDSFLWRRKSSQTYGDCEKSGSESTYGHLSATMKESSVSGTSLDKQGYTTEDSESQITSIEESQPSTEVINSESQCASDFESNLVEAYNKEVLIGFSPRPPKEMEMEDDYEPLEPRNDNIVVVSVKHDRISKINCPLPEIPKTEESTVENIYQCLLEMRSHPEGDESSLHNYETCQSQLEERTRGDGDSDDGYEYCKSPVKPYCHTSSTGIQIAENYDPFAAKNYSITKSVSGASTVSYEKIGSDRIYEKIPLRPSKSKGSPKSKRDSIISDYNESENIYDTIKHSDNVSLSHCYESIPNSPNMLKTGNMKKQFSSAAVQKRLSFDTVSNISQSTVASEQKTNSIYGQRSVLSYNGQEVVFQVPSSETSVSDRSDKSEDWVDISDDEKSEEKKIIIVQERSRGRKSLAWSQKVRDQWQNSPKQSEDKECDSSDSGHLYESLEPAPEPVAPCRPARPSPPVPVPIAPIDDDFDSFDSDTDDEEFEKTLEAPSPPSLPATRLPTPPHGGQYTLTKIASAAQKKMRQIKRNLTKRYSVAMDGKTFIKSANQTYDTPKIQSKTPIYANYQKPEIQPVYSNINFEKKPEKPLAKITGTFKDELKTIIDKKEKTEKRLSGGDVPPPLPDKPPPERPIAQPEKPTTPPEVKKDSGTLSRKAYFSFKSRFRRATSIAVDINSEVPSALKITNSTFYLTDSMDGDSGFSNCSDSGATNSEALSPTNRSRRDGTRLRPVWSESSPCLALERPTLPPPPPPQHTDLSAVNEELKRLLPTLSRKEKTPRTRTSWYAECGADILPSNTSNSSWYAEAGLYPAGNISSSSGASSGSHPASPRLHSLFTHEPLYQFYNAAKVESACGGESDSDTYEAGVSTGSTRPSAMALVAPRGPARTLWCEVPEVLNSAVLSSLAPAQKKLQEAKFEVLTSEASYLNSLNVLEEHFISHPAFREAHILSREDWETLFSTILPVRKCSQMLLADMERCWQENILLAGICDIVRSHAEQRFHAYVKYCENQALMVRTLQRLRESPNFATALKRLESHPACQSLSLHSFLMLPMQRITRLPLLLDAVLRNLNSGDDEYDGCMHSLATLNNFVSQCNEGARNTERLEEMFRLSCIIHFPPSLQHVPNIAPACDRRDRKPVRWLVRSGEMTHLVWKTDELKLTFGKKFHKAVLHLFLFNDHLIITKRKSEDLYVAVDHCPRSLVDVCSSDAAANAKHALLLTLLENHEGRTIEMLMSCASETDARRWMEALAPPSCHEGEAVYAGWDCPQVAALYVYSAAQPDELSLAEGDIVNVTRKTSEGWFYGERTRDGEAGWFPGSYTVEIASPHVRARNLRQRYRLLALSGTYLGQKKRPT</sequence>
<feature type="compositionally biased region" description="Polar residues" evidence="3">
    <location>
        <begin position="1221"/>
        <end position="1238"/>
    </location>
</feature>
<dbReference type="PROSITE" id="PS50002">
    <property type="entry name" value="SH3"/>
    <property type="match status" value="1"/>
</dbReference>
<dbReference type="InterPro" id="IPR036028">
    <property type="entry name" value="SH3-like_dom_sf"/>
</dbReference>
<feature type="region of interest" description="Disordered" evidence="3">
    <location>
        <begin position="885"/>
        <end position="909"/>
    </location>
</feature>
<dbReference type="Gene3D" id="2.30.29.30">
    <property type="entry name" value="Pleckstrin-homology domain (PH domain)/Phosphotyrosine-binding domain (PTB)"/>
    <property type="match status" value="1"/>
</dbReference>
<organism evidence="6 7">
    <name type="scientific">Leptosia nina</name>
    <dbReference type="NCBI Taxonomy" id="320188"/>
    <lineage>
        <taxon>Eukaryota</taxon>
        <taxon>Metazoa</taxon>
        <taxon>Ecdysozoa</taxon>
        <taxon>Arthropoda</taxon>
        <taxon>Hexapoda</taxon>
        <taxon>Insecta</taxon>
        <taxon>Pterygota</taxon>
        <taxon>Neoptera</taxon>
        <taxon>Endopterygota</taxon>
        <taxon>Lepidoptera</taxon>
        <taxon>Glossata</taxon>
        <taxon>Ditrysia</taxon>
        <taxon>Papilionoidea</taxon>
        <taxon>Pieridae</taxon>
        <taxon>Pierinae</taxon>
        <taxon>Leptosia</taxon>
    </lineage>
</organism>
<name>A0AAV1JSX6_9NEOP</name>
<protein>
    <recommendedName>
        <fullName evidence="8">Ephexin-1</fullName>
    </recommendedName>
</protein>
<comment type="caution">
    <text evidence="6">The sequence shown here is derived from an EMBL/GenBank/DDBJ whole genome shotgun (WGS) entry which is preliminary data.</text>
</comment>
<feature type="region of interest" description="Disordered" evidence="3">
    <location>
        <begin position="253"/>
        <end position="294"/>
    </location>
</feature>
<dbReference type="InterPro" id="IPR047271">
    <property type="entry name" value="Ephexin-like"/>
</dbReference>
<dbReference type="Gene3D" id="2.30.30.40">
    <property type="entry name" value="SH3 Domains"/>
    <property type="match status" value="1"/>
</dbReference>
<keyword evidence="7" id="KW-1185">Reference proteome</keyword>
<feature type="compositionally biased region" description="Polar residues" evidence="3">
    <location>
        <begin position="552"/>
        <end position="569"/>
    </location>
</feature>
<proteinExistence type="predicted"/>
<feature type="region of interest" description="Disordered" evidence="3">
    <location>
        <begin position="552"/>
        <end position="589"/>
    </location>
</feature>
<feature type="compositionally biased region" description="Polar residues" evidence="3">
    <location>
        <begin position="332"/>
        <end position="345"/>
    </location>
</feature>
<dbReference type="CDD" id="cd00160">
    <property type="entry name" value="RhoGEF"/>
    <property type="match status" value="1"/>
</dbReference>
<feature type="region of interest" description="Disordered" evidence="3">
    <location>
        <begin position="312"/>
        <end position="354"/>
    </location>
</feature>
<dbReference type="SUPFAM" id="SSF50044">
    <property type="entry name" value="SH3-domain"/>
    <property type="match status" value="1"/>
</dbReference>
<dbReference type="CDD" id="cd11793">
    <property type="entry name" value="SH3_ephexin1_like"/>
    <property type="match status" value="1"/>
</dbReference>
<gene>
    <name evidence="6" type="ORF">LNINA_LOCUS11651</name>
</gene>
<reference evidence="6 7" key="1">
    <citation type="submission" date="2023-11" db="EMBL/GenBank/DDBJ databases">
        <authorList>
            <person name="Okamura Y."/>
        </authorList>
    </citation>
    <scope>NUCLEOTIDE SEQUENCE [LARGE SCALE GENOMIC DNA]</scope>
</reference>
<dbReference type="InterPro" id="IPR047270">
    <property type="entry name" value="PH_ephexin"/>
</dbReference>
<dbReference type="SMART" id="SM00325">
    <property type="entry name" value="RhoGEF"/>
    <property type="match status" value="1"/>
</dbReference>
<evidence type="ECO:0008006" key="8">
    <source>
        <dbReference type="Google" id="ProtNLM"/>
    </source>
</evidence>
<evidence type="ECO:0000256" key="3">
    <source>
        <dbReference type="SAM" id="MobiDB-lite"/>
    </source>
</evidence>
<feature type="domain" description="DH" evidence="5">
    <location>
        <begin position="1429"/>
        <end position="1614"/>
    </location>
</feature>
<feature type="compositionally biased region" description="Acidic residues" evidence="3">
    <location>
        <begin position="988"/>
        <end position="1004"/>
    </location>
</feature>
<dbReference type="Pfam" id="PF00018">
    <property type="entry name" value="SH3_1"/>
    <property type="match status" value="1"/>
</dbReference>
<feature type="compositionally biased region" description="Basic and acidic residues" evidence="3">
    <location>
        <begin position="891"/>
        <end position="900"/>
    </location>
</feature>
<feature type="region of interest" description="Disordered" evidence="3">
    <location>
        <begin position="926"/>
        <end position="1029"/>
    </location>
</feature>
<dbReference type="Pfam" id="PF00621">
    <property type="entry name" value="RhoGEF"/>
    <property type="match status" value="1"/>
</dbReference>
<dbReference type="GO" id="GO:0005085">
    <property type="term" value="F:guanyl-nucleotide exchange factor activity"/>
    <property type="evidence" value="ECO:0007669"/>
    <property type="project" value="InterPro"/>
</dbReference>
<feature type="region of interest" description="Disordered" evidence="3">
    <location>
        <begin position="1221"/>
        <end position="1276"/>
    </location>
</feature>
<feature type="compositionally biased region" description="Basic residues" evidence="3">
    <location>
        <begin position="274"/>
        <end position="290"/>
    </location>
</feature>
<keyword evidence="1 2" id="KW-0728">SH3 domain</keyword>
<dbReference type="PROSITE" id="PS50010">
    <property type="entry name" value="DH_2"/>
    <property type="match status" value="1"/>
</dbReference>
<dbReference type="SUPFAM" id="SSF50729">
    <property type="entry name" value="PH domain-like"/>
    <property type="match status" value="1"/>
</dbReference>
<dbReference type="InterPro" id="IPR001452">
    <property type="entry name" value="SH3_domain"/>
</dbReference>
<dbReference type="CDD" id="cd01221">
    <property type="entry name" value="PH_ephexin"/>
    <property type="match status" value="1"/>
</dbReference>
<feature type="compositionally biased region" description="Low complexity" evidence="3">
    <location>
        <begin position="253"/>
        <end position="270"/>
    </location>
</feature>
<evidence type="ECO:0000313" key="7">
    <source>
        <dbReference type="Proteomes" id="UP001497472"/>
    </source>
</evidence>
<dbReference type="EMBL" id="CAVLEF010000156">
    <property type="protein sequence ID" value="CAK1552619.1"/>
    <property type="molecule type" value="Genomic_DNA"/>
</dbReference>
<feature type="domain" description="SH3" evidence="4">
    <location>
        <begin position="1780"/>
        <end position="1841"/>
    </location>
</feature>
<evidence type="ECO:0000259" key="4">
    <source>
        <dbReference type="PROSITE" id="PS50002"/>
    </source>
</evidence>
<dbReference type="SMART" id="SM00326">
    <property type="entry name" value="SH3"/>
    <property type="match status" value="1"/>
</dbReference>
<accession>A0AAV1JSX6</accession>
<dbReference type="InterPro" id="IPR000219">
    <property type="entry name" value="DH_dom"/>
</dbReference>
<dbReference type="Proteomes" id="UP001497472">
    <property type="component" value="Unassembled WGS sequence"/>
</dbReference>
<dbReference type="PANTHER" id="PTHR12845">
    <property type="entry name" value="GUANINE NUCLEOTIDE EXCHANGE FACTOR"/>
    <property type="match status" value="1"/>
</dbReference>
<dbReference type="InterPro" id="IPR011993">
    <property type="entry name" value="PH-like_dom_sf"/>
</dbReference>
<feature type="region of interest" description="Disordered" evidence="3">
    <location>
        <begin position="1126"/>
        <end position="1169"/>
    </location>
</feature>
<dbReference type="Gene3D" id="1.20.900.10">
    <property type="entry name" value="Dbl homology (DH) domain"/>
    <property type="match status" value="1"/>
</dbReference>
<feature type="compositionally biased region" description="Pro residues" evidence="3">
    <location>
        <begin position="965"/>
        <end position="985"/>
    </location>
</feature>
<evidence type="ECO:0000313" key="6">
    <source>
        <dbReference type="EMBL" id="CAK1552619.1"/>
    </source>
</evidence>
<feature type="compositionally biased region" description="Low complexity" evidence="3">
    <location>
        <begin position="576"/>
        <end position="585"/>
    </location>
</feature>
<dbReference type="PANTHER" id="PTHR12845:SF5">
    <property type="entry name" value="EPHEXIN, ISOFORM D"/>
    <property type="match status" value="1"/>
</dbReference>
<evidence type="ECO:0000256" key="2">
    <source>
        <dbReference type="PROSITE-ProRule" id="PRU00192"/>
    </source>
</evidence>
<evidence type="ECO:0000256" key="1">
    <source>
        <dbReference type="ARBA" id="ARBA00022443"/>
    </source>
</evidence>
<evidence type="ECO:0000259" key="5">
    <source>
        <dbReference type="PROSITE" id="PS50010"/>
    </source>
</evidence>
<dbReference type="SUPFAM" id="SSF48065">
    <property type="entry name" value="DBL homology domain (DH-domain)"/>
    <property type="match status" value="1"/>
</dbReference>